<evidence type="ECO:0000259" key="18">
    <source>
        <dbReference type="Pfam" id="PF01210"/>
    </source>
</evidence>
<keyword evidence="7 13" id="KW-0594">Phospholipid biosynthesis</keyword>
<feature type="binding site" evidence="13">
    <location>
        <position position="242"/>
    </location>
    <ligand>
        <name>sn-glycerol 3-phosphate</name>
        <dbReference type="ChEBI" id="CHEBI:57597"/>
    </ligand>
</feature>
<feature type="binding site" evidence="13">
    <location>
        <position position="136"/>
    </location>
    <ligand>
        <name>sn-glycerol 3-phosphate</name>
        <dbReference type="ChEBI" id="CHEBI:57597"/>
    </ligand>
</feature>
<feature type="binding site" evidence="13">
    <location>
        <position position="49"/>
    </location>
    <ligand>
        <name>NADPH</name>
        <dbReference type="ChEBI" id="CHEBI:57783"/>
    </ligand>
</feature>
<feature type="binding site" evidence="13">
    <location>
        <position position="12"/>
    </location>
    <ligand>
        <name>NADPH</name>
        <dbReference type="ChEBI" id="CHEBI:57783"/>
    </ligand>
</feature>
<feature type="binding site" evidence="13">
    <location>
        <position position="253"/>
    </location>
    <ligand>
        <name>NADPH</name>
        <dbReference type="ChEBI" id="CHEBI:57783"/>
    </ligand>
</feature>
<proteinExistence type="inferred from homology"/>
<keyword evidence="2 13" id="KW-0444">Lipid biosynthesis</keyword>
<dbReference type="PRINTS" id="PR00077">
    <property type="entry name" value="GPDHDRGNASE"/>
</dbReference>
<evidence type="ECO:0000256" key="14">
    <source>
        <dbReference type="PIRSR" id="PIRSR000114-1"/>
    </source>
</evidence>
<dbReference type="eggNOG" id="COG0240">
    <property type="taxonomic scope" value="Bacteria"/>
</dbReference>
<feature type="binding site" evidence="13">
    <location>
        <position position="279"/>
    </location>
    <ligand>
        <name>NADPH</name>
        <dbReference type="ChEBI" id="CHEBI:57783"/>
    </ligand>
</feature>
<evidence type="ECO:0000256" key="17">
    <source>
        <dbReference type="RuleBase" id="RU000437"/>
    </source>
</evidence>
<evidence type="ECO:0000256" key="7">
    <source>
        <dbReference type="ARBA" id="ARBA00023209"/>
    </source>
</evidence>
<feature type="binding site" evidence="13">
    <location>
        <position position="33"/>
    </location>
    <ligand>
        <name>NADPH</name>
        <dbReference type="ChEBI" id="CHEBI:57783"/>
    </ligand>
</feature>
<evidence type="ECO:0000256" key="10">
    <source>
        <dbReference type="ARBA" id="ARBA00066687"/>
    </source>
</evidence>
<feature type="domain" description="Glycerol-3-phosphate dehydrogenase NAD-dependent C-terminal" evidence="19">
    <location>
        <begin position="178"/>
        <end position="318"/>
    </location>
</feature>
<dbReference type="EMBL" id="CP002390">
    <property type="protein sequence ID" value="EFE28810.1"/>
    <property type="molecule type" value="Genomic_DNA"/>
</dbReference>
<feature type="binding site" evidence="16">
    <location>
        <begin position="8"/>
        <end position="13"/>
    </location>
    <ligand>
        <name>NAD(+)</name>
        <dbReference type="ChEBI" id="CHEBI:57540"/>
    </ligand>
</feature>
<dbReference type="PANTHER" id="PTHR11728:SF1">
    <property type="entry name" value="GLYCEROL-3-PHOSPHATE DEHYDROGENASE [NAD(+)] 2, CHLOROPLASTIC"/>
    <property type="match status" value="1"/>
</dbReference>
<dbReference type="Gene3D" id="3.40.50.720">
    <property type="entry name" value="NAD(P)-binding Rossmann-like Domain"/>
    <property type="match status" value="1"/>
</dbReference>
<dbReference type="GO" id="GO:0008654">
    <property type="term" value="P:phospholipid biosynthetic process"/>
    <property type="evidence" value="ECO:0007669"/>
    <property type="project" value="UniProtKB-KW"/>
</dbReference>
<keyword evidence="13" id="KW-0547">Nucleotide-binding</keyword>
<comment type="subcellular location">
    <subcellularLocation>
        <location evidence="13">Cytoplasm</location>
    </subcellularLocation>
</comment>
<evidence type="ECO:0000256" key="11">
    <source>
        <dbReference type="ARBA" id="ARBA00069372"/>
    </source>
</evidence>
<dbReference type="GO" id="GO:0046168">
    <property type="term" value="P:glycerol-3-phosphate catabolic process"/>
    <property type="evidence" value="ECO:0007669"/>
    <property type="project" value="InterPro"/>
</dbReference>
<evidence type="ECO:0000256" key="5">
    <source>
        <dbReference type="ARBA" id="ARBA00023027"/>
    </source>
</evidence>
<evidence type="ECO:0000259" key="19">
    <source>
        <dbReference type="Pfam" id="PF07479"/>
    </source>
</evidence>
<evidence type="ECO:0000256" key="4">
    <source>
        <dbReference type="ARBA" id="ARBA00023002"/>
    </source>
</evidence>
<dbReference type="NCBIfam" id="NF000940">
    <property type="entry name" value="PRK00094.1-2"/>
    <property type="match status" value="1"/>
</dbReference>
<comment type="catalytic activity">
    <reaction evidence="13">
        <text>sn-glycerol 3-phosphate + NAD(+) = dihydroxyacetone phosphate + NADH + H(+)</text>
        <dbReference type="Rhea" id="RHEA:11092"/>
        <dbReference type="ChEBI" id="CHEBI:15378"/>
        <dbReference type="ChEBI" id="CHEBI:57540"/>
        <dbReference type="ChEBI" id="CHEBI:57597"/>
        <dbReference type="ChEBI" id="CHEBI:57642"/>
        <dbReference type="ChEBI" id="CHEBI:57945"/>
        <dbReference type="EC" id="1.1.1.94"/>
    </reaction>
</comment>
<keyword evidence="6 13" id="KW-0443">Lipid metabolism</keyword>
<organism evidence="20 21">
    <name type="scientific">Filifactor alocis (strain ATCC 35896 / CCUG 47790 / D40 B5)</name>
    <name type="common">Fusobacterium alocis</name>
    <dbReference type="NCBI Taxonomy" id="546269"/>
    <lineage>
        <taxon>Bacteria</taxon>
        <taxon>Bacillati</taxon>
        <taxon>Bacillota</taxon>
        <taxon>Clostridia</taxon>
        <taxon>Peptostreptococcales</taxon>
        <taxon>Filifactoraceae</taxon>
        <taxon>Filifactor</taxon>
    </lineage>
</organism>
<dbReference type="InterPro" id="IPR008927">
    <property type="entry name" value="6-PGluconate_DH-like_C_sf"/>
</dbReference>
<dbReference type="InterPro" id="IPR013328">
    <property type="entry name" value="6PGD_dom2"/>
</dbReference>
<evidence type="ECO:0000256" key="12">
    <source>
        <dbReference type="ARBA" id="ARBA00080511"/>
    </source>
</evidence>
<feature type="binding site" evidence="13">
    <location>
        <position position="106"/>
    </location>
    <ligand>
        <name>sn-glycerol 3-phosphate</name>
        <dbReference type="ChEBI" id="CHEBI:57597"/>
    </ligand>
</feature>
<feature type="binding site" evidence="13">
    <location>
        <position position="252"/>
    </location>
    <ligand>
        <name>sn-glycerol 3-phosphate</name>
        <dbReference type="ChEBI" id="CHEBI:57597"/>
    </ligand>
</feature>
<feature type="active site" description="Proton acceptor" evidence="13 14">
    <location>
        <position position="189"/>
    </location>
</feature>
<evidence type="ECO:0000256" key="2">
    <source>
        <dbReference type="ARBA" id="ARBA00022516"/>
    </source>
</evidence>
<dbReference type="EC" id="1.1.1.94" evidence="10 13"/>
<dbReference type="NCBIfam" id="NF000942">
    <property type="entry name" value="PRK00094.1-4"/>
    <property type="match status" value="1"/>
</dbReference>
<dbReference type="KEGG" id="faa:HMPREF0389_00730"/>
<evidence type="ECO:0000256" key="15">
    <source>
        <dbReference type="PIRSR" id="PIRSR000114-2"/>
    </source>
</evidence>
<dbReference type="FunFam" id="3.40.50.720:FF:000019">
    <property type="entry name" value="Glycerol-3-phosphate dehydrogenase [NAD(P)+]"/>
    <property type="match status" value="1"/>
</dbReference>
<evidence type="ECO:0000256" key="9">
    <source>
        <dbReference type="ARBA" id="ARBA00052716"/>
    </source>
</evidence>
<keyword evidence="3 13" id="KW-0521">NADP</keyword>
<evidence type="ECO:0000256" key="8">
    <source>
        <dbReference type="ARBA" id="ARBA00023264"/>
    </source>
</evidence>
<keyword evidence="13" id="KW-0963">Cytoplasm</keyword>
<name>D6GPV7_FILAD</name>
<feature type="binding site" evidence="15">
    <location>
        <begin position="253"/>
        <end position="254"/>
    </location>
    <ligand>
        <name>substrate</name>
    </ligand>
</feature>
<dbReference type="GO" id="GO:0005829">
    <property type="term" value="C:cytosol"/>
    <property type="evidence" value="ECO:0007669"/>
    <property type="project" value="TreeGrafter"/>
</dbReference>
<dbReference type="InterPro" id="IPR036291">
    <property type="entry name" value="NAD(P)-bd_dom_sf"/>
</dbReference>
<feature type="binding site" evidence="13">
    <location>
        <position position="138"/>
    </location>
    <ligand>
        <name>NADPH</name>
        <dbReference type="ChEBI" id="CHEBI:57783"/>
    </ligand>
</feature>
<dbReference type="SUPFAM" id="SSF48179">
    <property type="entry name" value="6-phosphogluconate dehydrogenase C-terminal domain-like"/>
    <property type="match status" value="1"/>
</dbReference>
<dbReference type="PATRIC" id="fig|546269.5.peg.1214"/>
<dbReference type="Proteomes" id="UP000007468">
    <property type="component" value="Chromosome"/>
</dbReference>
<gene>
    <name evidence="13" type="primary">gpsA</name>
    <name evidence="20" type="ordered locus">HMPREF0389_00730</name>
</gene>
<dbReference type="AlphaFoldDB" id="D6GPV7"/>
<dbReference type="GO" id="GO:0006650">
    <property type="term" value="P:glycerophospholipid metabolic process"/>
    <property type="evidence" value="ECO:0007669"/>
    <property type="project" value="UniProtKB-UniRule"/>
</dbReference>
<dbReference type="Pfam" id="PF01210">
    <property type="entry name" value="NAD_Gly3P_dh_N"/>
    <property type="match status" value="1"/>
</dbReference>
<keyword evidence="8 13" id="KW-1208">Phospholipid metabolism</keyword>
<dbReference type="Pfam" id="PF07479">
    <property type="entry name" value="NAD_Gly3P_dh_C"/>
    <property type="match status" value="1"/>
</dbReference>
<comment type="catalytic activity">
    <reaction evidence="9">
        <text>sn-glycerol 3-phosphate + NADP(+) = dihydroxyacetone phosphate + NADPH + H(+)</text>
        <dbReference type="Rhea" id="RHEA:11096"/>
        <dbReference type="ChEBI" id="CHEBI:15378"/>
        <dbReference type="ChEBI" id="CHEBI:57597"/>
        <dbReference type="ChEBI" id="CHEBI:57642"/>
        <dbReference type="ChEBI" id="CHEBI:57783"/>
        <dbReference type="ChEBI" id="CHEBI:58349"/>
        <dbReference type="EC" id="1.1.1.94"/>
    </reaction>
    <physiologicalReaction direction="right-to-left" evidence="9">
        <dbReference type="Rhea" id="RHEA:11098"/>
    </physiologicalReaction>
</comment>
<dbReference type="GO" id="GO:0141152">
    <property type="term" value="F:glycerol-3-phosphate dehydrogenase (NAD+) activity"/>
    <property type="evidence" value="ECO:0007669"/>
    <property type="project" value="RHEA"/>
</dbReference>
<reference evidence="21" key="1">
    <citation type="submission" date="2010-12" db="EMBL/GenBank/DDBJ databases">
        <title>The genome sequence of Filifactor alocis strain ATCC 35896.</title>
        <authorList>
            <consortium name="The Broad Institute Genome Sequencing Platform"/>
            <person name="Ward D."/>
            <person name="Earl A."/>
            <person name="Feldgarden M."/>
            <person name="Young S.K."/>
            <person name="Gargeya S."/>
            <person name="Zeng Q."/>
            <person name="Alvarado L."/>
            <person name="Berlin A."/>
            <person name="Bochicchio J."/>
            <person name="Chapman S.B."/>
            <person name="Chen Z."/>
            <person name="Freedman E."/>
            <person name="Gellesch M."/>
            <person name="Goldberg J."/>
            <person name="Griggs A."/>
            <person name="Gujja S."/>
            <person name="Heilman E."/>
            <person name="Heiman D."/>
            <person name="Howarth C."/>
            <person name="Mehta T."/>
            <person name="Neiman D."/>
            <person name="Pearson M."/>
            <person name="Roberts A."/>
            <person name="Saif S."/>
            <person name="Shea T."/>
            <person name="Shenoy N."/>
            <person name="Sisk P."/>
            <person name="Stolte C."/>
            <person name="Sykes S."/>
            <person name="White J."/>
            <person name="Yandava C."/>
            <person name="Izard J."/>
            <person name="Blanton J.M."/>
            <person name="Baranova O.V."/>
            <person name="Tanner A.C."/>
            <person name="Dewhirst F.E."/>
            <person name="Haas B."/>
            <person name="Nusbaum C."/>
            <person name="Birren B."/>
        </authorList>
    </citation>
    <scope>NUCLEOTIDE SEQUENCE [LARGE SCALE GENOMIC DNA]</scope>
    <source>
        <strain evidence="21">ATCC 35896 / D40 B5</strain>
    </source>
</reference>
<evidence type="ECO:0000313" key="21">
    <source>
        <dbReference type="Proteomes" id="UP000007468"/>
    </source>
</evidence>
<feature type="domain" description="Glycerol-3-phosphate dehydrogenase NAD-dependent N-terminal" evidence="18">
    <location>
        <begin position="3"/>
        <end position="158"/>
    </location>
</feature>
<feature type="binding site" evidence="13">
    <location>
        <position position="277"/>
    </location>
    <ligand>
        <name>NADPH</name>
        <dbReference type="ChEBI" id="CHEBI:57783"/>
    </ligand>
</feature>
<dbReference type="HAMAP" id="MF_00394">
    <property type="entry name" value="NAD_Glyc3P_dehydrog"/>
    <property type="match status" value="1"/>
</dbReference>
<comment type="pathway">
    <text evidence="13">Membrane lipid metabolism; glycerophospholipid metabolism.</text>
</comment>
<dbReference type="GO" id="GO:0051287">
    <property type="term" value="F:NAD binding"/>
    <property type="evidence" value="ECO:0007669"/>
    <property type="project" value="InterPro"/>
</dbReference>
<keyword evidence="5 13" id="KW-0520">NAD</keyword>
<dbReference type="STRING" id="546269.HMPREF0389_00730"/>
<evidence type="ECO:0000256" key="3">
    <source>
        <dbReference type="ARBA" id="ARBA00022857"/>
    </source>
</evidence>
<feature type="binding site" evidence="13">
    <location>
        <position position="134"/>
    </location>
    <ligand>
        <name>sn-glycerol 3-phosphate</name>
        <dbReference type="ChEBI" id="CHEBI:57597"/>
    </ligand>
</feature>
<dbReference type="RefSeq" id="WP_014262729.1">
    <property type="nucleotide sequence ID" value="NC_016630.1"/>
</dbReference>
<dbReference type="InterPro" id="IPR006109">
    <property type="entry name" value="G3P_DH_NAD-dep_C"/>
</dbReference>
<dbReference type="Gene3D" id="1.10.1040.10">
    <property type="entry name" value="N-(1-d-carboxylethyl)-l-norvaline Dehydrogenase, domain 2"/>
    <property type="match status" value="1"/>
</dbReference>
<dbReference type="OrthoDB" id="9812273at2"/>
<evidence type="ECO:0000256" key="16">
    <source>
        <dbReference type="PIRSR" id="PIRSR000114-3"/>
    </source>
</evidence>
<dbReference type="InterPro" id="IPR006168">
    <property type="entry name" value="G3P_DH_NAD-dep"/>
</dbReference>
<feature type="binding site" evidence="13">
    <location>
        <position position="32"/>
    </location>
    <ligand>
        <name>NADPH</name>
        <dbReference type="ChEBI" id="CHEBI:57783"/>
    </ligand>
</feature>
<keyword evidence="4 13" id="KW-0560">Oxidoreductase</keyword>
<comment type="similarity">
    <text evidence="1 13 17">Belongs to the NAD-dependent glycerol-3-phosphate dehydrogenase family.</text>
</comment>
<comment type="function">
    <text evidence="13">Catalyzes the reduction of the glycolytic intermediate dihydroxyacetone phosphate (DHAP) to sn-glycerol 3-phosphate (G3P), the key precursor for phospholipid synthesis.</text>
</comment>
<evidence type="ECO:0000313" key="20">
    <source>
        <dbReference type="EMBL" id="EFE28810.1"/>
    </source>
</evidence>
<protein>
    <recommendedName>
        <fullName evidence="11 13">Glycerol-3-phosphate dehydrogenase [NAD(P)+]</fullName>
        <ecNumber evidence="10 13">1.1.1.94</ecNumber>
    </recommendedName>
    <alternativeName>
        <fullName evidence="13">NAD(P)(+)-dependent glycerol-3-phosphate dehydrogenase</fullName>
    </alternativeName>
    <alternativeName>
        <fullName evidence="12 13">NAD(P)H-dependent dihydroxyacetone-phosphate reductase</fullName>
    </alternativeName>
</protein>
<feature type="binding site" evidence="16">
    <location>
        <position position="253"/>
    </location>
    <ligand>
        <name>NAD(+)</name>
        <dbReference type="ChEBI" id="CHEBI:57540"/>
    </ligand>
</feature>
<dbReference type="PIRSF" id="PIRSF000114">
    <property type="entry name" value="Glycerol-3-P_dh"/>
    <property type="match status" value="1"/>
</dbReference>
<feature type="binding site" evidence="16">
    <location>
        <position position="138"/>
    </location>
    <ligand>
        <name>NAD(+)</name>
        <dbReference type="ChEBI" id="CHEBI:57540"/>
    </ligand>
</feature>
<dbReference type="PANTHER" id="PTHR11728">
    <property type="entry name" value="GLYCEROL-3-PHOSPHATE DEHYDROGENASE"/>
    <property type="match status" value="1"/>
</dbReference>
<dbReference type="NCBIfam" id="NF000941">
    <property type="entry name" value="PRK00094.1-3"/>
    <property type="match status" value="1"/>
</dbReference>
<dbReference type="PROSITE" id="PS51257">
    <property type="entry name" value="PROKAR_LIPOPROTEIN"/>
    <property type="match status" value="1"/>
</dbReference>
<feature type="binding site" evidence="13">
    <location>
        <position position="253"/>
    </location>
    <ligand>
        <name>sn-glycerol 3-phosphate</name>
        <dbReference type="ChEBI" id="CHEBI:57597"/>
    </ligand>
</feature>
<sequence>MDKICVIGAGSWGTAVACTLTRNGHETVLYMRRKEQYEDMQRTGKNLRYFPELELPKSLKFSNDLKTALDGVTIVILAVSSQGNLNAIKELKELLPSDVIVVNISKGLDRKQGLRCSQMMEEFLPDNPFAVLTGPSHAEEVMIQMPTALVCASKNLEVAKQIQELVSNDTMRVYVNEDVIGAELGGALKNIIAFGIGIVDGLGYGDNTKAAIMTRGIAEITRFGVSMGAKVETFSGLAGIGDLIVTCTSMHSRNRRAGILVGKGMSLEQVQAEINMVVEGIVATKVIGEMSQKTGIDMPITHAIYHVLFENGSVQDAVVQLMGREKKHEVETYH</sequence>
<accession>D6GPV7</accession>
<evidence type="ECO:0000256" key="6">
    <source>
        <dbReference type="ARBA" id="ARBA00023098"/>
    </source>
</evidence>
<feature type="binding site" evidence="13">
    <location>
        <position position="254"/>
    </location>
    <ligand>
        <name>sn-glycerol 3-phosphate</name>
        <dbReference type="ChEBI" id="CHEBI:57597"/>
    </ligand>
</feature>
<feature type="binding site" evidence="13">
    <location>
        <position position="189"/>
    </location>
    <ligand>
        <name>sn-glycerol 3-phosphate</name>
        <dbReference type="ChEBI" id="CHEBI:57597"/>
    </ligand>
</feature>
<feature type="binding site" evidence="15">
    <location>
        <position position="106"/>
    </location>
    <ligand>
        <name>substrate</name>
    </ligand>
</feature>
<dbReference type="InterPro" id="IPR011128">
    <property type="entry name" value="G3P_DH_NAD-dep_N"/>
</dbReference>
<evidence type="ECO:0000256" key="13">
    <source>
        <dbReference type="HAMAP-Rule" id="MF_00394"/>
    </source>
</evidence>
<keyword evidence="21" id="KW-1185">Reference proteome</keyword>
<dbReference type="FunFam" id="1.10.1040.10:FF:000001">
    <property type="entry name" value="Glycerol-3-phosphate dehydrogenase [NAD(P)+]"/>
    <property type="match status" value="1"/>
</dbReference>
<feature type="binding site" evidence="13">
    <location>
        <position position="106"/>
    </location>
    <ligand>
        <name>NADPH</name>
        <dbReference type="ChEBI" id="CHEBI:57783"/>
    </ligand>
</feature>
<dbReference type="UniPathway" id="UPA00940"/>
<feature type="binding site" evidence="13">
    <location>
        <position position="11"/>
    </location>
    <ligand>
        <name>NADPH</name>
        <dbReference type="ChEBI" id="CHEBI:57783"/>
    </ligand>
</feature>
<dbReference type="GO" id="GO:0141153">
    <property type="term" value="F:glycerol-3-phosphate dehydrogenase (NADP+) activity"/>
    <property type="evidence" value="ECO:0007669"/>
    <property type="project" value="RHEA"/>
</dbReference>
<dbReference type="SUPFAM" id="SSF51735">
    <property type="entry name" value="NAD(P)-binding Rossmann-fold domains"/>
    <property type="match status" value="1"/>
</dbReference>
<dbReference type="GO" id="GO:0005975">
    <property type="term" value="P:carbohydrate metabolic process"/>
    <property type="evidence" value="ECO:0007669"/>
    <property type="project" value="InterPro"/>
</dbReference>
<dbReference type="GO" id="GO:0046167">
    <property type="term" value="P:glycerol-3-phosphate biosynthetic process"/>
    <property type="evidence" value="ECO:0007669"/>
    <property type="project" value="UniProtKB-UniRule"/>
</dbReference>
<dbReference type="PROSITE" id="PS00957">
    <property type="entry name" value="NAD_G3PDH"/>
    <property type="match status" value="1"/>
</dbReference>
<evidence type="ECO:0000256" key="1">
    <source>
        <dbReference type="ARBA" id="ARBA00011009"/>
    </source>
</evidence>